<accession>A0A0A7LDM9</accession>
<evidence type="ECO:0000313" key="1">
    <source>
        <dbReference type="EMBL" id="AIZ57290.1"/>
    </source>
</evidence>
<dbReference type="HOGENOM" id="CLU_174522_0_0_2"/>
<name>A0A0A7LDM9_9ARCH</name>
<proteinExistence type="predicted"/>
<gene>
    <name evidence="1" type="ORF">Mpt1_c14340</name>
</gene>
<keyword evidence="2" id="KW-1185">Reference proteome</keyword>
<evidence type="ECO:0000313" key="2">
    <source>
        <dbReference type="Proteomes" id="UP000030787"/>
    </source>
</evidence>
<dbReference type="STRING" id="1577791.Mpt1_c14340"/>
<dbReference type="Proteomes" id="UP000030787">
    <property type="component" value="Chromosome"/>
</dbReference>
<dbReference type="InterPro" id="IPR007355">
    <property type="entry name" value="DUF424"/>
</dbReference>
<dbReference type="Gene3D" id="3.30.1860.10">
    <property type="entry name" value="uncharacterized conserved protein from methanopyrus kandleri domain like"/>
    <property type="match status" value="1"/>
</dbReference>
<evidence type="ECO:0008006" key="3">
    <source>
        <dbReference type="Google" id="ProtNLM"/>
    </source>
</evidence>
<protein>
    <recommendedName>
        <fullName evidence="3">DUF424 domain-containing protein</fullName>
    </recommendedName>
</protein>
<dbReference type="Pfam" id="PF04242">
    <property type="entry name" value="DUF424"/>
    <property type="match status" value="1"/>
</dbReference>
<dbReference type="AlphaFoldDB" id="A0A0A7LDM9"/>
<reference evidence="1 2" key="1">
    <citation type="journal article" date="2014" name="Appl. Environ. Microbiol.">
        <title>Comparative Genome Analysis of 'Candidatus Methanoplasma termitum' Indicates a New Mode of Energy Metabolism in the Seventh Order of Methanogens.</title>
        <authorList>
            <person name="Lang K."/>
            <person name="Schuldes J."/>
            <person name="Klingl A."/>
            <person name="Poehlein A."/>
            <person name="Daniel R."/>
            <person name="Brune A."/>
        </authorList>
    </citation>
    <scope>NUCLEOTIDE SEQUENCE [LARGE SCALE GENOMIC DNA]</scope>
    <source>
        <strain evidence="2">Mpt1</strain>
    </source>
</reference>
<sequence length="106" mass="11829">MTAAIKVHKMIRCKIHTHEKDRILAACDEEILGMTFRGDGVKIKVSEIFYGGESVTEEVFIERTKSVTIMNLVGNRVVDKAIKEGLVSEQSVMIIGEVKHAQVVIM</sequence>
<dbReference type="KEGG" id="mear:Mpt1_c14340"/>
<organism evidence="1 2">
    <name type="scientific">Candidatus Methanoplasma termitum</name>
    <dbReference type="NCBI Taxonomy" id="1577791"/>
    <lineage>
        <taxon>Archaea</taxon>
        <taxon>Methanobacteriati</taxon>
        <taxon>Thermoplasmatota</taxon>
        <taxon>Thermoplasmata</taxon>
        <taxon>Methanomassiliicoccales</taxon>
        <taxon>Methanomassiliicoccaceae</taxon>
        <taxon>Candidatus Methanoplasma</taxon>
    </lineage>
</organism>
<dbReference type="EMBL" id="CP010070">
    <property type="protein sequence ID" value="AIZ57290.1"/>
    <property type="molecule type" value="Genomic_DNA"/>
</dbReference>